<protein>
    <recommendedName>
        <fullName evidence="3">C2H2-type domain-containing protein</fullName>
    </recommendedName>
</protein>
<feature type="compositionally biased region" description="Basic residues" evidence="2">
    <location>
        <begin position="122"/>
        <end position="135"/>
    </location>
</feature>
<sequence>MVRMERRHRCKLCSRRFSSGRALGGHMRSHLANLPLPPKTQQKQETNQQQQQLQLQLGGDDSAESTTSSDCSLLGDQKVVVEKESLVNYGLRENPKKSFRLVDPHLQVVQDREGESSESTRKPTRRRSKRTRRLMKPSSSESLLELEPVSSTSDTSPEEDLALCLIMLSRDVWRTTISSDNSQQEIKLKGKASKVRDKKIKIDHFCEENLVSSIKNVVMDKKVHECPFCGKVFGSGQALGGHKRSHFFSSFTPATTTTTLLTTTTASAAAADDDESLLVESSNSAKFQQGLLMIDLNLPAPMEDEDEDFCIIQKVSAKIETMIS</sequence>
<keyword evidence="1" id="KW-0863">Zinc-finger</keyword>
<dbReference type="InterPro" id="IPR013087">
    <property type="entry name" value="Znf_C2H2_type"/>
</dbReference>
<proteinExistence type="predicted"/>
<gene>
    <name evidence="4" type="ORF">ACH5RR_040226</name>
</gene>
<dbReference type="Gene3D" id="3.30.160.60">
    <property type="entry name" value="Classic Zinc Finger"/>
    <property type="match status" value="1"/>
</dbReference>
<evidence type="ECO:0000259" key="3">
    <source>
        <dbReference type="PROSITE" id="PS50157"/>
    </source>
</evidence>
<keyword evidence="5" id="KW-1185">Reference proteome</keyword>
<organism evidence="4 5">
    <name type="scientific">Cinchona calisaya</name>
    <dbReference type="NCBI Taxonomy" id="153742"/>
    <lineage>
        <taxon>Eukaryota</taxon>
        <taxon>Viridiplantae</taxon>
        <taxon>Streptophyta</taxon>
        <taxon>Embryophyta</taxon>
        <taxon>Tracheophyta</taxon>
        <taxon>Spermatophyta</taxon>
        <taxon>Magnoliopsida</taxon>
        <taxon>eudicotyledons</taxon>
        <taxon>Gunneridae</taxon>
        <taxon>Pentapetalae</taxon>
        <taxon>asterids</taxon>
        <taxon>lamiids</taxon>
        <taxon>Gentianales</taxon>
        <taxon>Rubiaceae</taxon>
        <taxon>Cinchonoideae</taxon>
        <taxon>Cinchoneae</taxon>
        <taxon>Cinchona</taxon>
    </lineage>
</organism>
<dbReference type="PROSITE" id="PS50157">
    <property type="entry name" value="ZINC_FINGER_C2H2_2"/>
    <property type="match status" value="2"/>
</dbReference>
<evidence type="ECO:0000256" key="1">
    <source>
        <dbReference type="PROSITE-ProRule" id="PRU00042"/>
    </source>
</evidence>
<keyword evidence="1" id="KW-0479">Metal-binding</keyword>
<feature type="compositionally biased region" description="Basic and acidic residues" evidence="2">
    <location>
        <begin position="110"/>
        <end position="121"/>
    </location>
</feature>
<dbReference type="Pfam" id="PF13912">
    <property type="entry name" value="zf-C2H2_6"/>
    <property type="match status" value="2"/>
</dbReference>
<keyword evidence="1" id="KW-0862">Zinc</keyword>
<evidence type="ECO:0000313" key="5">
    <source>
        <dbReference type="Proteomes" id="UP001630127"/>
    </source>
</evidence>
<dbReference type="InterPro" id="IPR036236">
    <property type="entry name" value="Znf_C2H2_sf"/>
</dbReference>
<dbReference type="EMBL" id="JBJUIK010000017">
    <property type="protein sequence ID" value="KAL3497494.1"/>
    <property type="molecule type" value="Genomic_DNA"/>
</dbReference>
<dbReference type="InterPro" id="IPR044303">
    <property type="entry name" value="ZAT1/4/9"/>
</dbReference>
<feature type="region of interest" description="Disordered" evidence="2">
    <location>
        <begin position="34"/>
        <end position="71"/>
    </location>
</feature>
<dbReference type="SUPFAM" id="SSF57667">
    <property type="entry name" value="beta-beta-alpha zinc fingers"/>
    <property type="match status" value="1"/>
</dbReference>
<accession>A0ABD2XWF6</accession>
<name>A0ABD2XWF6_9GENT</name>
<dbReference type="PANTHER" id="PTHR46326">
    <property type="entry name" value="ZINC FINGER PROTEIN ZAT1-RELATED"/>
    <property type="match status" value="1"/>
</dbReference>
<feature type="domain" description="C2H2-type" evidence="3">
    <location>
        <begin position="224"/>
        <end position="246"/>
    </location>
</feature>
<evidence type="ECO:0000256" key="2">
    <source>
        <dbReference type="SAM" id="MobiDB-lite"/>
    </source>
</evidence>
<dbReference type="SMART" id="SM00355">
    <property type="entry name" value="ZnF_C2H2"/>
    <property type="match status" value="2"/>
</dbReference>
<dbReference type="GO" id="GO:0008270">
    <property type="term" value="F:zinc ion binding"/>
    <property type="evidence" value="ECO:0007669"/>
    <property type="project" value="UniProtKB-KW"/>
</dbReference>
<evidence type="ECO:0000313" key="4">
    <source>
        <dbReference type="EMBL" id="KAL3497494.1"/>
    </source>
</evidence>
<comment type="caution">
    <text evidence="4">The sequence shown here is derived from an EMBL/GenBank/DDBJ whole genome shotgun (WGS) entry which is preliminary data.</text>
</comment>
<feature type="compositionally biased region" description="Low complexity" evidence="2">
    <location>
        <begin position="138"/>
        <end position="153"/>
    </location>
</feature>
<dbReference type="Proteomes" id="UP001630127">
    <property type="component" value="Unassembled WGS sequence"/>
</dbReference>
<feature type="compositionally biased region" description="Low complexity" evidence="2">
    <location>
        <begin position="41"/>
        <end position="57"/>
    </location>
</feature>
<reference evidence="4 5" key="1">
    <citation type="submission" date="2024-11" db="EMBL/GenBank/DDBJ databases">
        <title>A near-complete genome assembly of Cinchona calisaya.</title>
        <authorList>
            <person name="Lian D.C."/>
            <person name="Zhao X.W."/>
            <person name="Wei L."/>
        </authorList>
    </citation>
    <scope>NUCLEOTIDE SEQUENCE [LARGE SCALE GENOMIC DNA]</scope>
    <source>
        <tissue evidence="4">Nenye</tissue>
    </source>
</reference>
<dbReference type="PROSITE" id="PS00028">
    <property type="entry name" value="ZINC_FINGER_C2H2_1"/>
    <property type="match status" value="2"/>
</dbReference>
<feature type="region of interest" description="Disordered" evidence="2">
    <location>
        <begin position="102"/>
        <end position="156"/>
    </location>
</feature>
<dbReference type="PANTHER" id="PTHR46326:SF8">
    <property type="entry name" value="C2H2-LIKE ZINC FINGER PROTEIN"/>
    <property type="match status" value="1"/>
</dbReference>
<dbReference type="AlphaFoldDB" id="A0ABD2XWF6"/>
<feature type="domain" description="C2H2-type" evidence="3">
    <location>
        <begin position="8"/>
        <end position="35"/>
    </location>
</feature>